<name>A0A9D1HTH9_9BACT</name>
<dbReference type="Gene3D" id="3.40.50.300">
    <property type="entry name" value="P-loop containing nucleotide triphosphate hydrolases"/>
    <property type="match status" value="2"/>
</dbReference>
<keyword evidence="5 10" id="KW-0067">ATP-binding</keyword>
<dbReference type="InterPro" id="IPR013986">
    <property type="entry name" value="DExx_box_DNA_helicase_dom_sf"/>
</dbReference>
<evidence type="ECO:0000256" key="9">
    <source>
        <dbReference type="ARBA" id="ARBA00048988"/>
    </source>
</evidence>
<evidence type="ECO:0000256" key="10">
    <source>
        <dbReference type="PROSITE-ProRule" id="PRU00560"/>
    </source>
</evidence>
<dbReference type="InterPro" id="IPR027417">
    <property type="entry name" value="P-loop_NTPase"/>
</dbReference>
<reference evidence="12" key="1">
    <citation type="submission" date="2020-10" db="EMBL/GenBank/DDBJ databases">
        <authorList>
            <person name="Gilroy R."/>
        </authorList>
    </citation>
    <scope>NUCLEOTIDE SEQUENCE</scope>
    <source>
        <strain evidence="12">CHK197-8231</strain>
    </source>
</reference>
<feature type="domain" description="UvrD-like helicase ATP-binding" evidence="11">
    <location>
        <begin position="62"/>
        <end position="355"/>
    </location>
</feature>
<evidence type="ECO:0000256" key="6">
    <source>
        <dbReference type="ARBA" id="ARBA00023235"/>
    </source>
</evidence>
<proteinExistence type="inferred from homology"/>
<organism evidence="12 13">
    <name type="scientific">Candidatus Fimihabitans intestinipullorum</name>
    <dbReference type="NCBI Taxonomy" id="2840820"/>
    <lineage>
        <taxon>Bacteria</taxon>
        <taxon>Bacillati</taxon>
        <taxon>Mycoplasmatota</taxon>
        <taxon>Mycoplasmatota incertae sedis</taxon>
        <taxon>Candidatus Fimihabitans</taxon>
    </lineage>
</organism>
<evidence type="ECO:0000256" key="1">
    <source>
        <dbReference type="ARBA" id="ARBA00009922"/>
    </source>
</evidence>
<keyword evidence="6" id="KW-0413">Isomerase</keyword>
<evidence type="ECO:0000313" key="13">
    <source>
        <dbReference type="Proteomes" id="UP000824087"/>
    </source>
</evidence>
<dbReference type="InterPro" id="IPR014017">
    <property type="entry name" value="DNA_helicase_UvrD-like_C"/>
</dbReference>
<evidence type="ECO:0000256" key="5">
    <source>
        <dbReference type="ARBA" id="ARBA00022840"/>
    </source>
</evidence>
<dbReference type="PROSITE" id="PS51198">
    <property type="entry name" value="UVRD_HELICASE_ATP_BIND"/>
    <property type="match status" value="1"/>
</dbReference>
<dbReference type="GO" id="GO:0000725">
    <property type="term" value="P:recombinational repair"/>
    <property type="evidence" value="ECO:0007669"/>
    <property type="project" value="TreeGrafter"/>
</dbReference>
<gene>
    <name evidence="12" type="ORF">IAD49_00640</name>
</gene>
<evidence type="ECO:0000259" key="11">
    <source>
        <dbReference type="PROSITE" id="PS51198"/>
    </source>
</evidence>
<dbReference type="Pfam" id="PF13361">
    <property type="entry name" value="UvrD_C"/>
    <property type="match status" value="1"/>
</dbReference>
<comment type="caution">
    <text evidence="12">The sequence shown here is derived from an EMBL/GenBank/DDBJ whole genome shotgun (WGS) entry which is preliminary data.</text>
</comment>
<dbReference type="GO" id="GO:0016787">
    <property type="term" value="F:hydrolase activity"/>
    <property type="evidence" value="ECO:0007669"/>
    <property type="project" value="UniProtKB-UniRule"/>
</dbReference>
<comment type="catalytic activity">
    <reaction evidence="9">
        <text>ATP + H2O = ADP + phosphate + H(+)</text>
        <dbReference type="Rhea" id="RHEA:13065"/>
        <dbReference type="ChEBI" id="CHEBI:15377"/>
        <dbReference type="ChEBI" id="CHEBI:15378"/>
        <dbReference type="ChEBI" id="CHEBI:30616"/>
        <dbReference type="ChEBI" id="CHEBI:43474"/>
        <dbReference type="ChEBI" id="CHEBI:456216"/>
        <dbReference type="EC" id="5.6.2.4"/>
    </reaction>
</comment>
<keyword evidence="2 10" id="KW-0547">Nucleotide-binding</keyword>
<dbReference type="Pfam" id="PF00580">
    <property type="entry name" value="UvrD-helicase"/>
    <property type="match status" value="1"/>
</dbReference>
<protein>
    <recommendedName>
        <fullName evidence="8">DNA 3'-5' helicase</fullName>
        <ecNumber evidence="8">5.6.2.4</ecNumber>
    </recommendedName>
</protein>
<keyword evidence="3 10" id="KW-0378">Hydrolase</keyword>
<dbReference type="Gene3D" id="1.10.10.160">
    <property type="match status" value="1"/>
</dbReference>
<dbReference type="AlphaFoldDB" id="A0A9D1HTH9"/>
<dbReference type="InterPro" id="IPR000212">
    <property type="entry name" value="DNA_helicase_UvrD/REP"/>
</dbReference>
<sequence>MEKQRKRKYLSYRELKEYGYEKPYSFLMQAYLRVHHAMWLRKKLKEENKYLNEMYENIDSNIVLDEVQRKVIVCEEDHIFIVAGAGSGKTTTIVSKVKYLIEKQSVLAERILVITYTNQAVNELKQRLHQMVGDSVKVMTFHKFCLDLVQTYEHEYYVCEDDSEIILDVIFEWKQMHQKQYEQLRYFYYDEFEVPIDHPRSFLKKCQKFISQFLELGYVLDDFIMWKEQYSDNKSILIFIECIEWIYRRYLIVLKENDLITFSQMIQKAQDVLMKREIEIPYEYVFVDEFQDISKIRYQLIRILMERLQVKTVCVGDDFQAIYSFAGSDVRFFFDQMNYPYGMEVFYIVNTYRNSQQLITIAGEFIMENKLQLKKKLRSSHRENFPIVLFPYQGNITSILRHILKEIYLCHKNASILFLGRYQFDEKLIWETGLFVKKEERIFCENYPTLELVFYTVHQAKGLGFDEVVLLNASKGRYGFPTEVEADRIDQILRQGNKKEQLMEERRLFYVALTRTKHKVYILYPKYRVSSFIREIQKKKHVETKSIVS</sequence>
<feature type="binding site" evidence="10">
    <location>
        <begin position="83"/>
        <end position="90"/>
    </location>
    <ligand>
        <name>ATP</name>
        <dbReference type="ChEBI" id="CHEBI:30616"/>
    </ligand>
</feature>
<dbReference type="GO" id="GO:0003677">
    <property type="term" value="F:DNA binding"/>
    <property type="evidence" value="ECO:0007669"/>
    <property type="project" value="InterPro"/>
</dbReference>
<dbReference type="PANTHER" id="PTHR11070:SF63">
    <property type="entry name" value="DNA HELICASE IV"/>
    <property type="match status" value="1"/>
</dbReference>
<accession>A0A9D1HTH9</accession>
<evidence type="ECO:0000256" key="3">
    <source>
        <dbReference type="ARBA" id="ARBA00022801"/>
    </source>
</evidence>
<dbReference type="GO" id="GO:0005829">
    <property type="term" value="C:cytosol"/>
    <property type="evidence" value="ECO:0007669"/>
    <property type="project" value="TreeGrafter"/>
</dbReference>
<evidence type="ECO:0000256" key="2">
    <source>
        <dbReference type="ARBA" id="ARBA00022741"/>
    </source>
</evidence>
<comment type="similarity">
    <text evidence="1">Belongs to the helicase family. UvrD subfamily.</text>
</comment>
<dbReference type="EC" id="5.6.2.4" evidence="8"/>
<dbReference type="InterPro" id="IPR014016">
    <property type="entry name" value="UvrD-like_ATP-bd"/>
</dbReference>
<reference evidence="12" key="2">
    <citation type="journal article" date="2021" name="PeerJ">
        <title>Extensive microbial diversity within the chicken gut microbiome revealed by metagenomics and culture.</title>
        <authorList>
            <person name="Gilroy R."/>
            <person name="Ravi A."/>
            <person name="Getino M."/>
            <person name="Pursley I."/>
            <person name="Horton D.L."/>
            <person name="Alikhan N.F."/>
            <person name="Baker D."/>
            <person name="Gharbi K."/>
            <person name="Hall N."/>
            <person name="Watson M."/>
            <person name="Adriaenssens E.M."/>
            <person name="Foster-Nyarko E."/>
            <person name="Jarju S."/>
            <person name="Secka A."/>
            <person name="Antonio M."/>
            <person name="Oren A."/>
            <person name="Chaudhuri R.R."/>
            <person name="La Ragione R."/>
            <person name="Hildebrand F."/>
            <person name="Pallen M.J."/>
        </authorList>
    </citation>
    <scope>NUCLEOTIDE SEQUENCE</scope>
    <source>
        <strain evidence="12">CHK197-8231</strain>
    </source>
</reference>
<dbReference type="PANTHER" id="PTHR11070">
    <property type="entry name" value="UVRD / RECB / PCRA DNA HELICASE FAMILY MEMBER"/>
    <property type="match status" value="1"/>
</dbReference>
<comment type="catalytic activity">
    <reaction evidence="7">
        <text>Couples ATP hydrolysis with the unwinding of duplex DNA by translocating in the 3'-5' direction.</text>
        <dbReference type="EC" id="5.6.2.4"/>
    </reaction>
</comment>
<dbReference type="Proteomes" id="UP000824087">
    <property type="component" value="Unassembled WGS sequence"/>
</dbReference>
<evidence type="ECO:0000256" key="7">
    <source>
        <dbReference type="ARBA" id="ARBA00034617"/>
    </source>
</evidence>
<evidence type="ECO:0000313" key="12">
    <source>
        <dbReference type="EMBL" id="HIU22079.1"/>
    </source>
</evidence>
<dbReference type="GO" id="GO:0005524">
    <property type="term" value="F:ATP binding"/>
    <property type="evidence" value="ECO:0007669"/>
    <property type="project" value="UniProtKB-UniRule"/>
</dbReference>
<keyword evidence="4 10" id="KW-0347">Helicase</keyword>
<evidence type="ECO:0000256" key="8">
    <source>
        <dbReference type="ARBA" id="ARBA00034808"/>
    </source>
</evidence>
<dbReference type="SUPFAM" id="SSF52540">
    <property type="entry name" value="P-loop containing nucleoside triphosphate hydrolases"/>
    <property type="match status" value="1"/>
</dbReference>
<dbReference type="GO" id="GO:0043138">
    <property type="term" value="F:3'-5' DNA helicase activity"/>
    <property type="evidence" value="ECO:0007669"/>
    <property type="project" value="UniProtKB-EC"/>
</dbReference>
<dbReference type="EMBL" id="DVML01000007">
    <property type="protein sequence ID" value="HIU22079.1"/>
    <property type="molecule type" value="Genomic_DNA"/>
</dbReference>
<evidence type="ECO:0000256" key="4">
    <source>
        <dbReference type="ARBA" id="ARBA00022806"/>
    </source>
</evidence>
<dbReference type="CDD" id="cd17932">
    <property type="entry name" value="DEXQc_UvrD"/>
    <property type="match status" value="1"/>
</dbReference>